<evidence type="ECO:0000259" key="1">
    <source>
        <dbReference type="Pfam" id="PF01370"/>
    </source>
</evidence>
<protein>
    <submittedName>
        <fullName evidence="2">Complex I NDUFA9 subunit family protein</fullName>
    </submittedName>
</protein>
<dbReference type="RefSeq" id="WP_111276829.1">
    <property type="nucleotide sequence ID" value="NZ_QFYS01000006.1"/>
</dbReference>
<dbReference type="FunFam" id="3.40.50.720:FF:000702">
    <property type="entry name" value="NADH dehydrogenase (Ubiquinone)"/>
    <property type="match status" value="1"/>
</dbReference>
<accession>A0A328BAV6</accession>
<dbReference type="InterPro" id="IPR051207">
    <property type="entry name" value="ComplexI_NDUFA9_subunit"/>
</dbReference>
<gene>
    <name evidence="2" type="ORF">DJ019_14895</name>
</gene>
<dbReference type="OrthoDB" id="9776313at2"/>
<dbReference type="CDD" id="cd05271">
    <property type="entry name" value="NDUFA9_like_SDR_a"/>
    <property type="match status" value="1"/>
</dbReference>
<dbReference type="PANTHER" id="PTHR12126:SF11">
    <property type="entry name" value="NADH DEHYDROGENASE [UBIQUINONE] 1 ALPHA SUBCOMPLEX SUBUNIT 9, MITOCHONDRIAL"/>
    <property type="match status" value="1"/>
</dbReference>
<dbReference type="EMBL" id="QFYS01000006">
    <property type="protein sequence ID" value="RAK64442.1"/>
    <property type="molecule type" value="Genomic_DNA"/>
</dbReference>
<evidence type="ECO:0000313" key="2">
    <source>
        <dbReference type="EMBL" id="RAK64442.1"/>
    </source>
</evidence>
<name>A0A328BAV6_9CAUL</name>
<dbReference type="AlphaFoldDB" id="A0A328BAV6"/>
<dbReference type="InterPro" id="IPR001509">
    <property type="entry name" value="Epimerase_deHydtase"/>
</dbReference>
<dbReference type="InterPro" id="IPR036291">
    <property type="entry name" value="NAD(P)-bd_dom_sf"/>
</dbReference>
<organism evidence="2 3">
    <name type="scientific">Phenylobacterium kunshanense</name>
    <dbReference type="NCBI Taxonomy" id="1445034"/>
    <lineage>
        <taxon>Bacteria</taxon>
        <taxon>Pseudomonadati</taxon>
        <taxon>Pseudomonadota</taxon>
        <taxon>Alphaproteobacteria</taxon>
        <taxon>Caulobacterales</taxon>
        <taxon>Caulobacteraceae</taxon>
        <taxon>Phenylobacterium</taxon>
    </lineage>
</organism>
<dbReference type="Pfam" id="PF01370">
    <property type="entry name" value="Epimerase"/>
    <property type="match status" value="1"/>
</dbReference>
<dbReference type="PANTHER" id="PTHR12126">
    <property type="entry name" value="NADH-UBIQUINONE OXIDOREDUCTASE 39 KDA SUBUNIT-RELATED"/>
    <property type="match status" value="1"/>
</dbReference>
<comment type="caution">
    <text evidence="2">The sequence shown here is derived from an EMBL/GenBank/DDBJ whole genome shotgun (WGS) entry which is preliminary data.</text>
</comment>
<dbReference type="Gene3D" id="3.40.50.720">
    <property type="entry name" value="NAD(P)-binding Rossmann-like Domain"/>
    <property type="match status" value="1"/>
</dbReference>
<dbReference type="Proteomes" id="UP000249524">
    <property type="component" value="Unassembled WGS sequence"/>
</dbReference>
<reference evidence="2 3" key="1">
    <citation type="submission" date="2018-05" db="EMBL/GenBank/DDBJ databases">
        <authorList>
            <person name="Lanie J.A."/>
            <person name="Ng W.-L."/>
            <person name="Kazmierczak K.M."/>
            <person name="Andrzejewski T.M."/>
            <person name="Davidsen T.M."/>
            <person name="Wayne K.J."/>
            <person name="Tettelin H."/>
            <person name="Glass J.I."/>
            <person name="Rusch D."/>
            <person name="Podicherti R."/>
            <person name="Tsui H.-C.T."/>
            <person name="Winkler M.E."/>
        </authorList>
    </citation>
    <scope>NUCLEOTIDE SEQUENCE [LARGE SCALE GENOMIC DNA]</scope>
    <source>
        <strain evidence="2 3">BUT-10</strain>
    </source>
</reference>
<dbReference type="GO" id="GO:0044877">
    <property type="term" value="F:protein-containing complex binding"/>
    <property type="evidence" value="ECO:0007669"/>
    <property type="project" value="TreeGrafter"/>
</dbReference>
<keyword evidence="3" id="KW-1185">Reference proteome</keyword>
<evidence type="ECO:0000313" key="3">
    <source>
        <dbReference type="Proteomes" id="UP000249524"/>
    </source>
</evidence>
<proteinExistence type="predicted"/>
<sequence length="325" mass="34308">MQNLVTVFGGSGFIGTQAVRYLAKAGWRIRVAVRNPNLAYRMRLLGDVGQVDIAQANIRSPDSLNRALEGATAALNLVGVLYEGGRQGFQAVHAMGAKNVAEAARAQGVARMIQMSALGADPNSASKYARTKAEGEAAVRAVYADAAIVRPSIVFGQGDGFFNRFAAMAQFSPVLPLIGGGHTRFQPVFVGDVGRALAKIVTDPGAAAKTYELGGPATHTFRELLEMMLAETDQRRALVPVPWPVAGMLGSVGDLVSAILPPPITSDQVTLLKADNVVSGQAPGLAELGITPTSLEAVLPTYLYRYRKGGQYADQDAREMEAGRA</sequence>
<feature type="domain" description="NAD-dependent epimerase/dehydratase" evidence="1">
    <location>
        <begin position="5"/>
        <end position="214"/>
    </location>
</feature>
<dbReference type="SUPFAM" id="SSF51735">
    <property type="entry name" value="NAD(P)-binding Rossmann-fold domains"/>
    <property type="match status" value="1"/>
</dbReference>